<comment type="caution">
    <text evidence="3">The sequence shown here is derived from an EMBL/GenBank/DDBJ whole genome shotgun (WGS) entry which is preliminary data.</text>
</comment>
<dbReference type="Pfam" id="PF04397">
    <property type="entry name" value="LytTR"/>
    <property type="match status" value="1"/>
</dbReference>
<name>A0A6M0QVI2_9RHOB</name>
<feature type="transmembrane region" description="Helical" evidence="1">
    <location>
        <begin position="71"/>
        <end position="91"/>
    </location>
</feature>
<dbReference type="Proteomes" id="UP000477782">
    <property type="component" value="Unassembled WGS sequence"/>
</dbReference>
<keyword evidence="1" id="KW-1133">Transmembrane helix</keyword>
<proteinExistence type="predicted"/>
<keyword evidence="4" id="KW-1185">Reference proteome</keyword>
<feature type="transmembrane region" description="Helical" evidence="1">
    <location>
        <begin position="38"/>
        <end position="59"/>
    </location>
</feature>
<keyword evidence="1" id="KW-0812">Transmembrane</keyword>
<dbReference type="SMART" id="SM00850">
    <property type="entry name" value="LytTR"/>
    <property type="match status" value="1"/>
</dbReference>
<evidence type="ECO:0000259" key="2">
    <source>
        <dbReference type="PROSITE" id="PS50930"/>
    </source>
</evidence>
<evidence type="ECO:0000313" key="4">
    <source>
        <dbReference type="Proteomes" id="UP000477782"/>
    </source>
</evidence>
<protein>
    <submittedName>
        <fullName evidence="3">LytTR family transcriptional regulator</fullName>
    </submittedName>
</protein>
<feature type="transmembrane region" description="Helical" evidence="1">
    <location>
        <begin position="103"/>
        <end position="122"/>
    </location>
</feature>
<reference evidence="3 4" key="1">
    <citation type="submission" date="2020-02" db="EMBL/GenBank/DDBJ databases">
        <authorList>
            <person name="Chen W.-M."/>
        </authorList>
    </citation>
    <scope>NUCLEOTIDE SEQUENCE [LARGE SCALE GENOMIC DNA]</scope>
    <source>
        <strain evidence="3 4">KMS-5</strain>
    </source>
</reference>
<dbReference type="RefSeq" id="WP_164626009.1">
    <property type="nucleotide sequence ID" value="NZ_JAAIVJ010000006.1"/>
</dbReference>
<dbReference type="Gene3D" id="2.40.50.1020">
    <property type="entry name" value="LytTr DNA-binding domain"/>
    <property type="match status" value="1"/>
</dbReference>
<feature type="transmembrane region" description="Helical" evidence="1">
    <location>
        <begin position="7"/>
        <end position="26"/>
    </location>
</feature>
<dbReference type="AlphaFoldDB" id="A0A6M0QVI2"/>
<feature type="domain" description="HTH LytTR-type" evidence="2">
    <location>
        <begin position="163"/>
        <end position="251"/>
    </location>
</feature>
<dbReference type="EMBL" id="JAAIVJ010000006">
    <property type="protein sequence ID" value="NEY91011.1"/>
    <property type="molecule type" value="Genomic_DNA"/>
</dbReference>
<dbReference type="PROSITE" id="PS50930">
    <property type="entry name" value="HTH_LYTTR"/>
    <property type="match status" value="1"/>
</dbReference>
<evidence type="ECO:0000313" key="3">
    <source>
        <dbReference type="EMBL" id="NEY91011.1"/>
    </source>
</evidence>
<dbReference type="GO" id="GO:0003677">
    <property type="term" value="F:DNA binding"/>
    <property type="evidence" value="ECO:0007669"/>
    <property type="project" value="InterPro"/>
</dbReference>
<organism evidence="3 4">
    <name type="scientific">Tabrizicola oligotrophica</name>
    <dbReference type="NCBI Taxonomy" id="2710650"/>
    <lineage>
        <taxon>Bacteria</taxon>
        <taxon>Pseudomonadati</taxon>
        <taxon>Pseudomonadota</taxon>
        <taxon>Alphaproteobacteria</taxon>
        <taxon>Rhodobacterales</taxon>
        <taxon>Paracoccaceae</taxon>
        <taxon>Tabrizicola</taxon>
    </lineage>
</organism>
<accession>A0A6M0QVI2</accession>
<gene>
    <name evidence="3" type="ORF">G4Z14_11955</name>
</gene>
<keyword evidence="1" id="KW-0472">Membrane</keyword>
<sequence length="260" mass="27736">MSDLRSAVPWVLWLTIAMAVAIAGPFGSYGTLTVSERVLFWSPIIGLSVVVGTAVRALVHGTLAQRGTLKGSLLALVLNCLLLCPPLFLLFRTVFPPIFSARHSAVEIFLLVASLSLGICALRISAKVPEAAPVAGPDPALPVPEPRAEPRLARRLDADRRGEIWAISVRDHYVDVLTSTGATSLLMRLSDAMAEVDGVAGAQVHRSHWVAWAGVARLDRVAGKMTLHLKTGQQIPVSRNNRDKVEAAVADLLPIKAAAA</sequence>
<dbReference type="InterPro" id="IPR007492">
    <property type="entry name" value="LytTR_DNA-bd_dom"/>
</dbReference>
<evidence type="ECO:0000256" key="1">
    <source>
        <dbReference type="SAM" id="Phobius"/>
    </source>
</evidence>